<evidence type="ECO:0000256" key="1">
    <source>
        <dbReference type="ARBA" id="ARBA00005964"/>
    </source>
</evidence>
<feature type="active site" description="Acyl-ester intermediate" evidence="3">
    <location>
        <position position="209"/>
    </location>
</feature>
<dbReference type="InterPro" id="IPR002018">
    <property type="entry name" value="CarbesteraseB"/>
</dbReference>
<dbReference type="Gene3D" id="3.40.50.1820">
    <property type="entry name" value="alpha/beta hydrolase"/>
    <property type="match status" value="1"/>
</dbReference>
<reference evidence="6" key="2">
    <citation type="submission" date="2022-12" db="EMBL/GenBank/DDBJ databases">
        <authorList>
            <person name="Sun Q."/>
            <person name="Kim S."/>
        </authorList>
    </citation>
    <scope>NUCLEOTIDE SEQUENCE</scope>
    <source>
        <strain evidence="6">KCTC 12343</strain>
    </source>
</reference>
<evidence type="ECO:0000313" key="6">
    <source>
        <dbReference type="EMBL" id="GGY61613.1"/>
    </source>
</evidence>
<dbReference type="GO" id="GO:0004104">
    <property type="term" value="F:cholinesterase activity"/>
    <property type="evidence" value="ECO:0007669"/>
    <property type="project" value="InterPro"/>
</dbReference>
<dbReference type="Pfam" id="PF00135">
    <property type="entry name" value="COesterase"/>
    <property type="match status" value="1"/>
</dbReference>
<protein>
    <recommendedName>
        <fullName evidence="4">Carboxylic ester hydrolase</fullName>
        <ecNumber evidence="4">3.1.1.-</ecNumber>
    </recommendedName>
</protein>
<organism evidence="6 7">
    <name type="scientific">Pseudoduganella albidiflava</name>
    <dbReference type="NCBI Taxonomy" id="321983"/>
    <lineage>
        <taxon>Bacteria</taxon>
        <taxon>Pseudomonadati</taxon>
        <taxon>Pseudomonadota</taxon>
        <taxon>Betaproteobacteria</taxon>
        <taxon>Burkholderiales</taxon>
        <taxon>Oxalobacteraceae</taxon>
        <taxon>Telluria group</taxon>
        <taxon>Pseudoduganella</taxon>
    </lineage>
</organism>
<dbReference type="AlphaFoldDB" id="A0AA87XWN6"/>
<evidence type="ECO:0000259" key="5">
    <source>
        <dbReference type="Pfam" id="PF00135"/>
    </source>
</evidence>
<feature type="active site" description="Charge relay system" evidence="3">
    <location>
        <position position="427"/>
    </location>
</feature>
<dbReference type="PROSITE" id="PS00122">
    <property type="entry name" value="CARBOXYLESTERASE_B_1"/>
    <property type="match status" value="1"/>
</dbReference>
<feature type="active site" description="Charge relay system" evidence="3">
    <location>
        <position position="325"/>
    </location>
</feature>
<dbReference type="InterPro" id="IPR029058">
    <property type="entry name" value="AB_hydrolase_fold"/>
</dbReference>
<dbReference type="RefSeq" id="WP_218943725.1">
    <property type="nucleotide sequence ID" value="NZ_BMWV01000015.1"/>
</dbReference>
<dbReference type="PRINTS" id="PR00878">
    <property type="entry name" value="CHOLNESTRASE"/>
</dbReference>
<dbReference type="PANTHER" id="PTHR11559">
    <property type="entry name" value="CARBOXYLESTERASE"/>
    <property type="match status" value="1"/>
</dbReference>
<dbReference type="InterPro" id="IPR000997">
    <property type="entry name" value="Cholinesterase"/>
</dbReference>
<dbReference type="InterPro" id="IPR050309">
    <property type="entry name" value="Type-B_Carboxylest/Lipase"/>
</dbReference>
<comment type="similarity">
    <text evidence="1 4">Belongs to the type-B carboxylesterase/lipase family.</text>
</comment>
<dbReference type="InterPro" id="IPR019826">
    <property type="entry name" value="Carboxylesterase_B_AS"/>
</dbReference>
<proteinExistence type="inferred from homology"/>
<dbReference type="EMBL" id="BMWV01000015">
    <property type="protein sequence ID" value="GGY61613.1"/>
    <property type="molecule type" value="Genomic_DNA"/>
</dbReference>
<dbReference type="SUPFAM" id="SSF53474">
    <property type="entry name" value="alpha/beta-Hydrolases"/>
    <property type="match status" value="1"/>
</dbReference>
<keyword evidence="4" id="KW-0732">Signal</keyword>
<dbReference type="EC" id="3.1.1.-" evidence="4"/>
<feature type="signal peptide" evidence="4">
    <location>
        <begin position="1"/>
        <end position="23"/>
    </location>
</feature>
<keyword evidence="2 4" id="KW-0378">Hydrolase</keyword>
<evidence type="ECO:0000313" key="7">
    <source>
        <dbReference type="Proteomes" id="UP000628442"/>
    </source>
</evidence>
<dbReference type="PROSITE" id="PS00941">
    <property type="entry name" value="CARBOXYLESTERASE_B_2"/>
    <property type="match status" value="1"/>
</dbReference>
<evidence type="ECO:0000256" key="3">
    <source>
        <dbReference type="PIRSR" id="PIRSR600997-1"/>
    </source>
</evidence>
<evidence type="ECO:0000256" key="2">
    <source>
        <dbReference type="ARBA" id="ARBA00022801"/>
    </source>
</evidence>
<evidence type="ECO:0000256" key="4">
    <source>
        <dbReference type="RuleBase" id="RU361235"/>
    </source>
</evidence>
<name>A0AA87XWN6_9BURK</name>
<reference evidence="6" key="1">
    <citation type="journal article" date="2014" name="Int. J. Syst. Evol. Microbiol.">
        <title>Complete genome sequence of Corynebacterium casei LMG S-19264T (=DSM 44701T), isolated from a smear-ripened cheese.</title>
        <authorList>
            <consortium name="US DOE Joint Genome Institute (JGI-PGF)"/>
            <person name="Walter F."/>
            <person name="Albersmeier A."/>
            <person name="Kalinowski J."/>
            <person name="Ruckert C."/>
        </authorList>
    </citation>
    <scope>NUCLEOTIDE SEQUENCE</scope>
    <source>
        <strain evidence="6">KCTC 12343</strain>
    </source>
</reference>
<sequence length="506" mass="53654">MGFRAIRPAMGCLAIFWCTAGHAAQPAGTVQVTGGAIAGSQAGAIKSWLGVPFAAPPVGNLRWRAPQPVVPWQGVRQARSFSAACSQTAEWITHPKSEDCLYLNVFAPDRAEKLPVLVWLHGGGFYGGTAAQPLYDGSNLARRGAVVVTVNYRLGVFGFFSHPELTAESPDQASGNQGILDQVAALRWVKDNIAAFGGDPDRVTIMGESAGGESVAILVASPLAKGLFQRAIAQSGNDGLPMDAGEHHRFASKAAAEAKGLAFAKAAGAERLAGLRAMSAEALQKPAWLPRTFVDGYLLREDLTSTYRHRRQNDVPLLVGWNAEEGKDLAPEILGTDKFTAASHRGLVASLLGHAPSAALLAAYPGTTDAQARASIDQLTNDWWGWRMVHWAALHAKHGSAPSYAYYFAHRPAEPATPCGYGCGAGHGAEIQYVFDNLHLDARAWTAADRQLAARLADTWVGFARTGKPDGKGLLAWPVFDGGNASIMQIGGNGAVTLPDFSLFAR</sequence>
<comment type="caution">
    <text evidence="6">The sequence shown here is derived from an EMBL/GenBank/DDBJ whole genome shotgun (WGS) entry which is preliminary data.</text>
</comment>
<dbReference type="InterPro" id="IPR019819">
    <property type="entry name" value="Carboxylesterase_B_CS"/>
</dbReference>
<dbReference type="Proteomes" id="UP000628442">
    <property type="component" value="Unassembled WGS sequence"/>
</dbReference>
<gene>
    <name evidence="6" type="ORF">GCM10007387_50220</name>
</gene>
<accession>A0AA87XWN6</accession>
<feature type="domain" description="Carboxylesterase type B" evidence="5">
    <location>
        <begin position="29"/>
        <end position="494"/>
    </location>
</feature>
<feature type="chain" id="PRO_5041519230" description="Carboxylic ester hydrolase" evidence="4">
    <location>
        <begin position="24"/>
        <end position="506"/>
    </location>
</feature>